<dbReference type="PANTHER" id="PTHR42718">
    <property type="entry name" value="MAJOR FACILITATOR SUPERFAMILY MULTIDRUG TRANSPORTER MFSC"/>
    <property type="match status" value="1"/>
</dbReference>
<evidence type="ECO:0000313" key="10">
    <source>
        <dbReference type="Proteomes" id="UP000320593"/>
    </source>
</evidence>
<feature type="transmembrane region" description="Helical" evidence="7">
    <location>
        <begin position="270"/>
        <end position="291"/>
    </location>
</feature>
<feature type="transmembrane region" description="Helical" evidence="7">
    <location>
        <begin position="167"/>
        <end position="186"/>
    </location>
</feature>
<feature type="transmembrane region" description="Helical" evidence="7">
    <location>
        <begin position="198"/>
        <end position="216"/>
    </location>
</feature>
<sequence length="450" mass="47972">MPIITENNRRWWLLAAVSCVLGLVLLDETAVGVALPTIQKDLSLSATVGHWVVNAYLLSFACFVAVSGRLADQFGILRMFRIGLAIFATFSVLGGLAPTGSALIAARALQGVGAAVIFPLFVAMTTMTFPREQRGTALGLGGAVGTVFLASGPFVGGMLTDLVSWRLIFWVNPPIVLAIAIVSALSWRDVSRPPRTPIDWTGLVLIASGMFCLVFSLMEAEDWGWDNPFIICSLLLGAALLAGFVWVELHQKTPLIEVDLFQNRMFATSNLVMFYAQYAKMPIFVFAALYAQQVLGFSPLGAGMLIMLSAVLQPFIAPLCGSLTDRMHPSKLVYFGLLGMLVCMILLSAGVIWSSLVLFGAALLIAGIAFPFLFIPTQTVIMASLPDHKHGQGGGITMTAQMIGGTISIAVSSALFALGNDFSLVFIATGALTGVVLIVCLFGLSKKQKA</sequence>
<dbReference type="GO" id="GO:0005886">
    <property type="term" value="C:plasma membrane"/>
    <property type="evidence" value="ECO:0007669"/>
    <property type="project" value="UniProtKB-SubCell"/>
</dbReference>
<dbReference type="Proteomes" id="UP000320593">
    <property type="component" value="Unassembled WGS sequence"/>
</dbReference>
<keyword evidence="6 7" id="KW-0472">Membrane</keyword>
<evidence type="ECO:0000256" key="2">
    <source>
        <dbReference type="ARBA" id="ARBA00022448"/>
    </source>
</evidence>
<dbReference type="InterPro" id="IPR036259">
    <property type="entry name" value="MFS_trans_sf"/>
</dbReference>
<dbReference type="Gene3D" id="1.20.1250.20">
    <property type="entry name" value="MFS general substrate transporter like domains"/>
    <property type="match status" value="1"/>
</dbReference>
<dbReference type="RefSeq" id="WP_145345929.1">
    <property type="nucleotide sequence ID" value="NZ_SMLY01000084.1"/>
</dbReference>
<feature type="transmembrane region" description="Helical" evidence="7">
    <location>
        <begin position="424"/>
        <end position="444"/>
    </location>
</feature>
<feature type="transmembrane region" description="Helical" evidence="7">
    <location>
        <begin position="136"/>
        <end position="155"/>
    </location>
</feature>
<feature type="transmembrane region" description="Helical" evidence="7">
    <location>
        <begin position="297"/>
        <end position="320"/>
    </location>
</feature>
<keyword evidence="4 7" id="KW-0812">Transmembrane</keyword>
<evidence type="ECO:0000256" key="5">
    <source>
        <dbReference type="ARBA" id="ARBA00022989"/>
    </source>
</evidence>
<dbReference type="OrthoDB" id="9812221at2"/>
<dbReference type="AlphaFoldDB" id="A0A562SM10"/>
<dbReference type="InterPro" id="IPR020846">
    <property type="entry name" value="MFS_dom"/>
</dbReference>
<keyword evidence="10" id="KW-1185">Reference proteome</keyword>
<feature type="transmembrane region" description="Helical" evidence="7">
    <location>
        <begin position="79"/>
        <end position="98"/>
    </location>
</feature>
<dbReference type="GO" id="GO:0022857">
    <property type="term" value="F:transmembrane transporter activity"/>
    <property type="evidence" value="ECO:0007669"/>
    <property type="project" value="InterPro"/>
</dbReference>
<evidence type="ECO:0000256" key="6">
    <source>
        <dbReference type="ARBA" id="ARBA00023136"/>
    </source>
</evidence>
<feature type="transmembrane region" description="Helical" evidence="7">
    <location>
        <begin position="395"/>
        <end position="418"/>
    </location>
</feature>
<protein>
    <submittedName>
        <fullName evidence="9">EmrB/QacA subfamily drug resistance transporter</fullName>
    </submittedName>
</protein>
<feature type="transmembrane region" description="Helical" evidence="7">
    <location>
        <begin position="228"/>
        <end position="249"/>
    </location>
</feature>
<feature type="domain" description="Major facilitator superfamily (MFS) profile" evidence="8">
    <location>
        <begin position="13"/>
        <end position="448"/>
    </location>
</feature>
<dbReference type="CDD" id="cd17321">
    <property type="entry name" value="MFS_MMR_MDR_like"/>
    <property type="match status" value="1"/>
</dbReference>
<name>A0A562SM10_9HYPH</name>
<dbReference type="SUPFAM" id="SSF103473">
    <property type="entry name" value="MFS general substrate transporter"/>
    <property type="match status" value="2"/>
</dbReference>
<proteinExistence type="predicted"/>
<dbReference type="InterPro" id="IPR004638">
    <property type="entry name" value="EmrB-like"/>
</dbReference>
<evidence type="ECO:0000256" key="7">
    <source>
        <dbReference type="SAM" id="Phobius"/>
    </source>
</evidence>
<dbReference type="PANTHER" id="PTHR42718:SF46">
    <property type="entry name" value="BLR6921 PROTEIN"/>
    <property type="match status" value="1"/>
</dbReference>
<dbReference type="InterPro" id="IPR011701">
    <property type="entry name" value="MFS"/>
</dbReference>
<dbReference type="Pfam" id="PF07690">
    <property type="entry name" value="MFS_1"/>
    <property type="match status" value="1"/>
</dbReference>
<keyword evidence="3" id="KW-1003">Cell membrane</keyword>
<dbReference type="Gene3D" id="1.20.1720.10">
    <property type="entry name" value="Multidrug resistance protein D"/>
    <property type="match status" value="1"/>
</dbReference>
<keyword evidence="2" id="KW-0813">Transport</keyword>
<evidence type="ECO:0000256" key="4">
    <source>
        <dbReference type="ARBA" id="ARBA00022692"/>
    </source>
</evidence>
<keyword evidence="5 7" id="KW-1133">Transmembrane helix</keyword>
<gene>
    <name evidence="9" type="ORF">JM93_03522</name>
</gene>
<feature type="transmembrane region" description="Helical" evidence="7">
    <location>
        <begin position="48"/>
        <end position="67"/>
    </location>
</feature>
<dbReference type="EMBL" id="VLLF01000009">
    <property type="protein sequence ID" value="TWI82178.1"/>
    <property type="molecule type" value="Genomic_DNA"/>
</dbReference>
<comment type="caution">
    <text evidence="9">The sequence shown here is derived from an EMBL/GenBank/DDBJ whole genome shotgun (WGS) entry which is preliminary data.</text>
</comment>
<comment type="subcellular location">
    <subcellularLocation>
        <location evidence="1">Cell membrane</location>
        <topology evidence="1">Multi-pass membrane protein</topology>
    </subcellularLocation>
</comment>
<accession>A0A562SM10</accession>
<feature type="transmembrane region" description="Helical" evidence="7">
    <location>
        <begin position="104"/>
        <end position="124"/>
    </location>
</feature>
<evidence type="ECO:0000313" key="9">
    <source>
        <dbReference type="EMBL" id="TWI82178.1"/>
    </source>
</evidence>
<organism evidence="9 10">
    <name type="scientific">Roseibium hamelinense</name>
    <dbReference type="NCBI Taxonomy" id="150831"/>
    <lineage>
        <taxon>Bacteria</taxon>
        <taxon>Pseudomonadati</taxon>
        <taxon>Pseudomonadota</taxon>
        <taxon>Alphaproteobacteria</taxon>
        <taxon>Hyphomicrobiales</taxon>
        <taxon>Stappiaceae</taxon>
        <taxon>Roseibium</taxon>
    </lineage>
</organism>
<feature type="transmembrane region" description="Helical" evidence="7">
    <location>
        <begin position="332"/>
        <end position="353"/>
    </location>
</feature>
<dbReference type="PROSITE" id="PS50850">
    <property type="entry name" value="MFS"/>
    <property type="match status" value="1"/>
</dbReference>
<evidence type="ECO:0000259" key="8">
    <source>
        <dbReference type="PROSITE" id="PS50850"/>
    </source>
</evidence>
<reference evidence="9 10" key="1">
    <citation type="submission" date="2019-07" db="EMBL/GenBank/DDBJ databases">
        <title>Genomic Encyclopedia of Archaeal and Bacterial Type Strains, Phase II (KMG-II): from individual species to whole genera.</title>
        <authorList>
            <person name="Goeker M."/>
        </authorList>
    </citation>
    <scope>NUCLEOTIDE SEQUENCE [LARGE SCALE GENOMIC DNA]</scope>
    <source>
        <strain evidence="9 10">ATCC BAA-252</strain>
    </source>
</reference>
<feature type="transmembrane region" description="Helical" evidence="7">
    <location>
        <begin position="359"/>
        <end position="383"/>
    </location>
</feature>
<evidence type="ECO:0000256" key="3">
    <source>
        <dbReference type="ARBA" id="ARBA00022475"/>
    </source>
</evidence>
<evidence type="ECO:0000256" key="1">
    <source>
        <dbReference type="ARBA" id="ARBA00004651"/>
    </source>
</evidence>
<dbReference type="NCBIfam" id="TIGR00711">
    <property type="entry name" value="efflux_EmrB"/>
    <property type="match status" value="1"/>
</dbReference>